<sequence length="415" mass="46301">MSLVKNSFLNTIAFVIPAIAAFPAMGIIARYLGVEQFGIFSLIFAMVGYASIFDAGLTRAVIRSIAINKLNNLKCSEIIGSSLAIIVILSIICALAMYHFAPEIISILNVSQSHYMVSVNSLRIVSFTVPIFLITQVLCGYLEGRQDFLWLTIHKSFSGVMVSLIPAFFAMYYHSLYHSFVGLIISRLLSMMIILFVVARKTPLKKIKFSNKVLKEMMMFGGWITLSNLISPVLSYCDKLLLSNLMGARLSAFYTAPADAISKISAFPSAISRALFPVISYEKSPDKIIEYKKTAFKLIFITSIFIAVPIIILSDVIIKVWLGNEFVLHSSNILRVIVIGFVFNSLSQIPYSSIQASGNSRVTALIHLSEVIPYFVLLYFLISQFGVYGAAFAWTIRMILDFFIMNYFSKSLQIV</sequence>
<proteinExistence type="predicted"/>
<evidence type="ECO:0000256" key="3">
    <source>
        <dbReference type="ARBA" id="ARBA00022692"/>
    </source>
</evidence>
<dbReference type="PANTHER" id="PTHR30250">
    <property type="entry name" value="PST FAMILY PREDICTED COLANIC ACID TRANSPORTER"/>
    <property type="match status" value="1"/>
</dbReference>
<evidence type="ECO:0000313" key="8">
    <source>
        <dbReference type="Proteomes" id="UP001246690"/>
    </source>
</evidence>
<dbReference type="Pfam" id="PF01943">
    <property type="entry name" value="Polysacc_synt"/>
    <property type="match status" value="1"/>
</dbReference>
<feature type="transmembrane region" description="Helical" evidence="6">
    <location>
        <begin position="180"/>
        <end position="199"/>
    </location>
</feature>
<dbReference type="RefSeq" id="WP_309877166.1">
    <property type="nucleotide sequence ID" value="NZ_CP133838.1"/>
</dbReference>
<evidence type="ECO:0000256" key="4">
    <source>
        <dbReference type="ARBA" id="ARBA00022989"/>
    </source>
</evidence>
<protein>
    <submittedName>
        <fullName evidence="7">Flippase</fullName>
    </submittedName>
</protein>
<evidence type="ECO:0000256" key="1">
    <source>
        <dbReference type="ARBA" id="ARBA00004651"/>
    </source>
</evidence>
<dbReference type="PANTHER" id="PTHR30250:SF26">
    <property type="entry name" value="PSMA PROTEIN"/>
    <property type="match status" value="1"/>
</dbReference>
<dbReference type="CDD" id="cd13128">
    <property type="entry name" value="MATE_Wzx_like"/>
    <property type="match status" value="1"/>
</dbReference>
<feature type="transmembrane region" description="Helical" evidence="6">
    <location>
        <begin position="333"/>
        <end position="351"/>
    </location>
</feature>
<evidence type="ECO:0000313" key="7">
    <source>
        <dbReference type="EMBL" id="WMY74579.1"/>
    </source>
</evidence>
<accession>A0ABY9SAM9</accession>
<feature type="transmembrane region" description="Helical" evidence="6">
    <location>
        <begin position="156"/>
        <end position="174"/>
    </location>
</feature>
<keyword evidence="2" id="KW-1003">Cell membrane</keyword>
<dbReference type="InterPro" id="IPR002797">
    <property type="entry name" value="Polysacc_synth"/>
</dbReference>
<feature type="transmembrane region" description="Helical" evidence="6">
    <location>
        <begin position="38"/>
        <end position="57"/>
    </location>
</feature>
<keyword evidence="3 6" id="KW-0812">Transmembrane</keyword>
<keyword evidence="4 6" id="KW-1133">Transmembrane helix</keyword>
<dbReference type="EMBL" id="CP133838">
    <property type="protein sequence ID" value="WMY74579.1"/>
    <property type="molecule type" value="Genomic_DNA"/>
</dbReference>
<evidence type="ECO:0000256" key="2">
    <source>
        <dbReference type="ARBA" id="ARBA00022475"/>
    </source>
</evidence>
<name>A0ABY9SAM9_9ENTR</name>
<feature type="transmembrane region" description="Helical" evidence="6">
    <location>
        <begin position="298"/>
        <end position="321"/>
    </location>
</feature>
<gene>
    <name evidence="7" type="ORF">RHD99_00920</name>
</gene>
<organism evidence="7 8">
    <name type="scientific">Buttiauxella selenatireducens</name>
    <dbReference type="NCBI Taxonomy" id="3073902"/>
    <lineage>
        <taxon>Bacteria</taxon>
        <taxon>Pseudomonadati</taxon>
        <taxon>Pseudomonadota</taxon>
        <taxon>Gammaproteobacteria</taxon>
        <taxon>Enterobacterales</taxon>
        <taxon>Enterobacteriaceae</taxon>
        <taxon>Buttiauxella</taxon>
    </lineage>
</organism>
<reference evidence="7 8" key="1">
    <citation type="submission" date="2023-09" db="EMBL/GenBank/DDBJ databases">
        <title>Buttiauxella selenatireducens sp. nov., isolated from the rhizosphere of Cardamine hupingshanesis.</title>
        <authorList>
            <person name="Zhang S."/>
            <person name="Xu Z."/>
            <person name="Wang H."/>
            <person name="Guo Y."/>
        </authorList>
    </citation>
    <scope>NUCLEOTIDE SEQUENCE [LARGE SCALE GENOMIC DNA]</scope>
    <source>
        <strain evidence="7 8">R73</strain>
    </source>
</reference>
<evidence type="ECO:0000256" key="6">
    <source>
        <dbReference type="SAM" id="Phobius"/>
    </source>
</evidence>
<keyword evidence="5 6" id="KW-0472">Membrane</keyword>
<comment type="subcellular location">
    <subcellularLocation>
        <location evidence="1">Cell membrane</location>
        <topology evidence="1">Multi-pass membrane protein</topology>
    </subcellularLocation>
</comment>
<dbReference type="InterPro" id="IPR050833">
    <property type="entry name" value="Poly_Biosynth_Transport"/>
</dbReference>
<feature type="transmembrane region" description="Helical" evidence="6">
    <location>
        <begin position="12"/>
        <end position="32"/>
    </location>
</feature>
<dbReference type="Proteomes" id="UP001246690">
    <property type="component" value="Chromosome"/>
</dbReference>
<keyword evidence="8" id="KW-1185">Reference proteome</keyword>
<feature type="transmembrane region" description="Helical" evidence="6">
    <location>
        <begin position="121"/>
        <end position="144"/>
    </location>
</feature>
<feature type="transmembrane region" description="Helical" evidence="6">
    <location>
        <begin position="371"/>
        <end position="396"/>
    </location>
</feature>
<feature type="transmembrane region" description="Helical" evidence="6">
    <location>
        <begin position="78"/>
        <end position="101"/>
    </location>
</feature>
<evidence type="ECO:0000256" key="5">
    <source>
        <dbReference type="ARBA" id="ARBA00023136"/>
    </source>
</evidence>